<evidence type="ECO:0000313" key="6">
    <source>
        <dbReference type="Proteomes" id="UP000007364"/>
    </source>
</evidence>
<evidence type="ECO:0000256" key="4">
    <source>
        <dbReference type="ARBA" id="ARBA00023163"/>
    </source>
</evidence>
<dbReference type="PIRSF" id="PIRSF019455">
    <property type="entry name" value="CopR_AtkY"/>
    <property type="match status" value="1"/>
</dbReference>
<dbReference type="InterPro" id="IPR036388">
    <property type="entry name" value="WH-like_DNA-bd_sf"/>
</dbReference>
<dbReference type="Gene3D" id="1.10.4040.10">
    <property type="entry name" value="Penicillinase repressor domain"/>
    <property type="match status" value="1"/>
</dbReference>
<evidence type="ECO:0000313" key="5">
    <source>
        <dbReference type="EMBL" id="EKF54661.1"/>
    </source>
</evidence>
<dbReference type="AlphaFoldDB" id="K2Q1C4"/>
<dbReference type="GO" id="GO:0003677">
    <property type="term" value="F:DNA binding"/>
    <property type="evidence" value="ECO:0007669"/>
    <property type="project" value="UniProtKB-KW"/>
</dbReference>
<dbReference type="Proteomes" id="UP000007364">
    <property type="component" value="Unassembled WGS sequence"/>
</dbReference>
<protein>
    <submittedName>
        <fullName evidence="5">CopY family transcriptional regulator</fullName>
    </submittedName>
</protein>
<comment type="similarity">
    <text evidence="1">Belongs to the BlaI transcriptional regulatory family.</text>
</comment>
<dbReference type="Pfam" id="PF03965">
    <property type="entry name" value="Penicillinase_R"/>
    <property type="match status" value="1"/>
</dbReference>
<dbReference type="Gene3D" id="1.10.10.10">
    <property type="entry name" value="Winged helix-like DNA-binding domain superfamily/Winged helix DNA-binding domain"/>
    <property type="match status" value="1"/>
</dbReference>
<evidence type="ECO:0000256" key="2">
    <source>
        <dbReference type="ARBA" id="ARBA00023015"/>
    </source>
</evidence>
<dbReference type="InterPro" id="IPR005650">
    <property type="entry name" value="BlaI_family"/>
</dbReference>
<keyword evidence="4" id="KW-0804">Transcription</keyword>
<accession>K2Q1C4</accession>
<dbReference type="EMBL" id="AMSG01000017">
    <property type="protein sequence ID" value="EKF54661.1"/>
    <property type="molecule type" value="Genomic_DNA"/>
</dbReference>
<dbReference type="GO" id="GO:0045892">
    <property type="term" value="P:negative regulation of DNA-templated transcription"/>
    <property type="evidence" value="ECO:0007669"/>
    <property type="project" value="InterPro"/>
</dbReference>
<dbReference type="eggNOG" id="COG3682">
    <property type="taxonomic scope" value="Bacteria"/>
</dbReference>
<keyword evidence="2" id="KW-0805">Transcription regulation</keyword>
<organism evidence="5 6">
    <name type="scientific">Galbibacter marinus</name>
    <dbReference type="NCBI Taxonomy" id="555500"/>
    <lineage>
        <taxon>Bacteria</taxon>
        <taxon>Pseudomonadati</taxon>
        <taxon>Bacteroidota</taxon>
        <taxon>Flavobacteriia</taxon>
        <taxon>Flavobacteriales</taxon>
        <taxon>Flavobacteriaceae</taxon>
        <taxon>Galbibacter</taxon>
    </lineage>
</organism>
<reference evidence="5 6" key="1">
    <citation type="journal article" date="2012" name="J. Bacteriol.">
        <title>Genome Sequence of Galbibacter marinum Type Strain ck-I2-15.</title>
        <authorList>
            <person name="Lai Q."/>
            <person name="Li C."/>
            <person name="Shao Z."/>
        </authorList>
    </citation>
    <scope>NUCLEOTIDE SEQUENCE [LARGE SCALE GENOMIC DNA]</scope>
    <source>
        <strain evidence="6">ck-I2-15</strain>
    </source>
</reference>
<sequence length="119" mass="14272">MQKLTNKEEDIMKILWRLEKAFVKEVMAEIKEEKPHYNTLSTIIRNLEEKGFVSHNAFGNTHQYYPIVKKESYRSRFVTKAMEDYFNNSYKNLVSHFAKEEKISVEELKEIIHQIENSK</sequence>
<gene>
    <name evidence="5" type="ORF">I215_11339</name>
</gene>
<dbReference type="PATRIC" id="fig|555500.3.peg.2337"/>
<dbReference type="SUPFAM" id="SSF46785">
    <property type="entry name" value="Winged helix' DNA-binding domain"/>
    <property type="match status" value="1"/>
</dbReference>
<evidence type="ECO:0000256" key="3">
    <source>
        <dbReference type="ARBA" id="ARBA00023125"/>
    </source>
</evidence>
<dbReference type="InterPro" id="IPR036390">
    <property type="entry name" value="WH_DNA-bd_sf"/>
</dbReference>
<dbReference type="STRING" id="555500.I215_11339"/>
<keyword evidence="3" id="KW-0238">DNA-binding</keyword>
<name>K2Q1C4_9FLAO</name>
<evidence type="ECO:0000256" key="1">
    <source>
        <dbReference type="ARBA" id="ARBA00011046"/>
    </source>
</evidence>
<dbReference type="RefSeq" id="WP_008992107.1">
    <property type="nucleotide sequence ID" value="NZ_AMSG01000017.1"/>
</dbReference>
<dbReference type="OrthoDB" id="1098508at2"/>
<comment type="caution">
    <text evidence="5">The sequence shown here is derived from an EMBL/GenBank/DDBJ whole genome shotgun (WGS) entry which is preliminary data.</text>
</comment>
<proteinExistence type="inferred from homology"/>
<keyword evidence="6" id="KW-1185">Reference proteome</keyword>